<dbReference type="AlphaFoldDB" id="A0AAV6KS88"/>
<proteinExistence type="predicted"/>
<accession>A0AAV6KS88</accession>
<comment type="caution">
    <text evidence="4">The sequence shown here is derived from an EMBL/GenBank/DDBJ whole genome shotgun (WGS) entry which is preliminary data.</text>
</comment>
<evidence type="ECO:0000256" key="2">
    <source>
        <dbReference type="ARBA" id="ARBA00023242"/>
    </source>
</evidence>
<gene>
    <name evidence="4" type="ORF">RHGRI_012577</name>
</gene>
<sequence>MEDGEDGGWRVDPVHGRGGGAPIHSRFGNKWATIARFHNGLSNNVIKNHWNFVLKRKHATAAIDGVKERGGRRGRSLQNLQIWKWDLGGGGCCLMLFPKFMGFPKYGNGIYGLIILGSKFSGIEWKSWDGNRDNLARAKGIKVSSLISTLYIYIYIYNNKRAIM</sequence>
<evidence type="ECO:0000256" key="1">
    <source>
        <dbReference type="ARBA" id="ARBA00004123"/>
    </source>
</evidence>
<comment type="subcellular location">
    <subcellularLocation>
        <location evidence="1">Nucleus</location>
    </subcellularLocation>
</comment>
<evidence type="ECO:0000313" key="4">
    <source>
        <dbReference type="EMBL" id="KAG5555087.1"/>
    </source>
</evidence>
<dbReference type="Gene3D" id="1.10.10.60">
    <property type="entry name" value="Homeodomain-like"/>
    <property type="match status" value="1"/>
</dbReference>
<dbReference type="Proteomes" id="UP000823749">
    <property type="component" value="Chromosome 4"/>
</dbReference>
<keyword evidence="2" id="KW-0539">Nucleus</keyword>
<dbReference type="PROSITE" id="PS51294">
    <property type="entry name" value="HTH_MYB"/>
    <property type="match status" value="1"/>
</dbReference>
<dbReference type="InterPro" id="IPR009057">
    <property type="entry name" value="Homeodomain-like_sf"/>
</dbReference>
<dbReference type="EMBL" id="JACTNZ010000004">
    <property type="protein sequence ID" value="KAG5555087.1"/>
    <property type="molecule type" value="Genomic_DNA"/>
</dbReference>
<evidence type="ECO:0000313" key="5">
    <source>
        <dbReference type="Proteomes" id="UP000823749"/>
    </source>
</evidence>
<dbReference type="SUPFAM" id="SSF46689">
    <property type="entry name" value="Homeodomain-like"/>
    <property type="match status" value="1"/>
</dbReference>
<evidence type="ECO:0000259" key="3">
    <source>
        <dbReference type="PROSITE" id="PS51294"/>
    </source>
</evidence>
<organism evidence="4 5">
    <name type="scientific">Rhododendron griersonianum</name>
    <dbReference type="NCBI Taxonomy" id="479676"/>
    <lineage>
        <taxon>Eukaryota</taxon>
        <taxon>Viridiplantae</taxon>
        <taxon>Streptophyta</taxon>
        <taxon>Embryophyta</taxon>
        <taxon>Tracheophyta</taxon>
        <taxon>Spermatophyta</taxon>
        <taxon>Magnoliopsida</taxon>
        <taxon>eudicotyledons</taxon>
        <taxon>Gunneridae</taxon>
        <taxon>Pentapetalae</taxon>
        <taxon>asterids</taxon>
        <taxon>Ericales</taxon>
        <taxon>Ericaceae</taxon>
        <taxon>Ericoideae</taxon>
        <taxon>Rhodoreae</taxon>
        <taxon>Rhododendron</taxon>
    </lineage>
</organism>
<dbReference type="InterPro" id="IPR017930">
    <property type="entry name" value="Myb_dom"/>
</dbReference>
<protein>
    <recommendedName>
        <fullName evidence="3">HTH myb-type domain-containing protein</fullName>
    </recommendedName>
</protein>
<keyword evidence="5" id="KW-1185">Reference proteome</keyword>
<feature type="domain" description="HTH myb-type" evidence="3">
    <location>
        <begin position="24"/>
        <end position="58"/>
    </location>
</feature>
<reference evidence="4" key="1">
    <citation type="submission" date="2020-08" db="EMBL/GenBank/DDBJ databases">
        <title>Plant Genome Project.</title>
        <authorList>
            <person name="Zhang R.-G."/>
        </authorList>
    </citation>
    <scope>NUCLEOTIDE SEQUENCE</scope>
    <source>
        <strain evidence="4">WSP0</strain>
        <tissue evidence="4">Leaf</tissue>
    </source>
</reference>
<dbReference type="GO" id="GO:0005634">
    <property type="term" value="C:nucleus"/>
    <property type="evidence" value="ECO:0007669"/>
    <property type="project" value="UniProtKB-SubCell"/>
</dbReference>
<name>A0AAV6KS88_9ERIC</name>